<feature type="region of interest" description="Disordered" evidence="1">
    <location>
        <begin position="333"/>
        <end position="363"/>
    </location>
</feature>
<dbReference type="GO" id="GO:0006914">
    <property type="term" value="P:autophagy"/>
    <property type="evidence" value="ECO:0007669"/>
    <property type="project" value="InterPro"/>
</dbReference>
<reference evidence="3" key="1">
    <citation type="submission" date="2017-08" db="EMBL/GenBank/DDBJ databases">
        <authorList>
            <person name="Cuomo C."/>
            <person name="Billmyre B."/>
            <person name="Heitman J."/>
        </authorList>
    </citation>
    <scope>NUCLEOTIDE SEQUENCE</scope>
    <source>
        <strain evidence="3">CBS 12478</strain>
    </source>
</reference>
<evidence type="ECO:0000256" key="1">
    <source>
        <dbReference type="SAM" id="MobiDB-lite"/>
    </source>
</evidence>
<feature type="compositionally biased region" description="Polar residues" evidence="1">
    <location>
        <begin position="910"/>
        <end position="919"/>
    </location>
</feature>
<dbReference type="PANTHER" id="PTHR13268">
    <property type="entry name" value="BREAST CARCINOMA AMPLIFIED SEQUENCE 3"/>
    <property type="match status" value="1"/>
</dbReference>
<dbReference type="EMBL" id="CP144059">
    <property type="protein sequence ID" value="WWD20766.1"/>
    <property type="molecule type" value="Genomic_DNA"/>
</dbReference>
<evidence type="ECO:0000313" key="3">
    <source>
        <dbReference type="EMBL" id="WWD20766.1"/>
    </source>
</evidence>
<dbReference type="InterPro" id="IPR048382">
    <property type="entry name" value="BCAS3_WD40"/>
</dbReference>
<dbReference type="PANTHER" id="PTHR13268:SF0">
    <property type="entry name" value="BCAS3 MICROTUBULE ASSOCIATED CELL MIGRATION FACTOR"/>
    <property type="match status" value="1"/>
</dbReference>
<dbReference type="Gene3D" id="2.130.10.10">
    <property type="entry name" value="YVTN repeat-like/Quinoprotein amine dehydrogenase"/>
    <property type="match status" value="1"/>
</dbReference>
<sequence>MSHFSSLPGIPTLKGFLPTSPSKQPTAFVESPKVSEEVGPGAEGIKAVWQEGDLDDGRGKAPLLLVWRKRHALQIFTTTSSVIPDDPHVPETFPPPEEVLSIPTILYDGKTIRSSPSLTPAVSSSSNVEQVLCARLLERTADWKERGPLVAIITVTLAARSSALGALALVIVSLRTGIAIRRIELGTGTAAAVHSTTRAIAVSTSHPTPTVHLYDPITFSPLCSPVTELPVNPRTQLPVLALHGRLLAFATNDAPHAPGPTGLGSIVTAASSLRAAQAASAFTEKTRRTSSITDHSQQTAILASAVEIGGGVARGVWAGLKMGAKAAGKARNTGLAQSAPNDSSSGGLAGVDSDGAFDSESRSLDESSVLGDITITTTPTGGEWIKVVDLFPRLVRSKRTSKPAHPTSMPSTSAAGAESDTHAGYETVAHFRLPPSTSHLPLESTPSHVRSPRRSSNDKPHPVSYLSFSPTGTQLFAAPTDGRSFHIVQIQPAGALKSRIRGECKGEVWHVYELKRGHTSASVSEVSWDKAGRWVGVGTSKGTVHVFPITPTGGPPTAASHANPRISNSSQMYPLSAVIMPIVRLRPGRTATDTTPTHIQQPSIVSNSGAAFCFLDYRRHPVSGHLYCQDIAIFRPSVNILELARVDLRAINHAESSVVSAGSLQRRGSALTEMMRNKAFGEQSDLWSESSIKAKWTLPAGLDITTLLLNPSKARKLSGNGSSRSRSLARAEIQTHCINPRMLPTSIYLSRQVDFFAARPIDEYSPLSILDVEARTHRLVFRHEVEARSSSSVEPKSFDEPLSSALHSVIEPRLSPQLPGLPNGYPSRGKWHHAIPIRSVTAGLGEGVDRVKREYARAQHIRTRRRESEITANGLSFEEDAVFASGPERDIEVYPEDDEDNSNSSPSSGVLPTTNTESSLAGDEKDDRDKEEWGEGWEEEYRRAVEDDGGPDDLVLGLMDEEEEERRKWELRQKALARQFAK</sequence>
<dbReference type="Pfam" id="PF21034">
    <property type="entry name" value="BCAS3_WD40"/>
    <property type="match status" value="1"/>
</dbReference>
<dbReference type="RefSeq" id="XP_031862589.2">
    <property type="nucleotide sequence ID" value="XM_032003267.2"/>
</dbReference>
<dbReference type="AlphaFoldDB" id="A0AAJ8LP76"/>
<gene>
    <name evidence="3" type="ORF">CI109_105243</name>
</gene>
<feature type="region of interest" description="Disordered" evidence="1">
    <location>
        <begin position="15"/>
        <end position="40"/>
    </location>
</feature>
<accession>A0AAJ8LP76</accession>
<protein>
    <recommendedName>
        <fullName evidence="2">BCAS3 WD40 domain-containing protein</fullName>
    </recommendedName>
</protein>
<feature type="compositionally biased region" description="Basic and acidic residues" evidence="1">
    <location>
        <begin position="922"/>
        <end position="946"/>
    </location>
</feature>
<feature type="region of interest" description="Disordered" evidence="1">
    <location>
        <begin position="434"/>
        <end position="464"/>
    </location>
</feature>
<dbReference type="GO" id="GO:0005737">
    <property type="term" value="C:cytoplasm"/>
    <property type="evidence" value="ECO:0007669"/>
    <property type="project" value="TreeGrafter"/>
</dbReference>
<feature type="compositionally biased region" description="Polar residues" evidence="1">
    <location>
        <begin position="334"/>
        <end position="346"/>
    </location>
</feature>
<dbReference type="GeneID" id="43587387"/>
<feature type="compositionally biased region" description="Polar residues" evidence="1">
    <location>
        <begin position="435"/>
        <end position="448"/>
    </location>
</feature>
<evidence type="ECO:0000313" key="4">
    <source>
        <dbReference type="Proteomes" id="UP000322225"/>
    </source>
</evidence>
<dbReference type="KEGG" id="ksn:43587387"/>
<organism evidence="3 4">
    <name type="scientific">Kwoniella shandongensis</name>
    <dbReference type="NCBI Taxonomy" id="1734106"/>
    <lineage>
        <taxon>Eukaryota</taxon>
        <taxon>Fungi</taxon>
        <taxon>Dikarya</taxon>
        <taxon>Basidiomycota</taxon>
        <taxon>Agaricomycotina</taxon>
        <taxon>Tremellomycetes</taxon>
        <taxon>Tremellales</taxon>
        <taxon>Cryptococcaceae</taxon>
        <taxon>Kwoniella</taxon>
    </lineage>
</organism>
<evidence type="ECO:0000259" key="2">
    <source>
        <dbReference type="Pfam" id="PF21034"/>
    </source>
</evidence>
<feature type="region of interest" description="Disordered" evidence="1">
    <location>
        <begin position="892"/>
        <end position="964"/>
    </location>
</feature>
<dbReference type="GO" id="GO:0042594">
    <property type="term" value="P:response to starvation"/>
    <property type="evidence" value="ECO:0007669"/>
    <property type="project" value="TreeGrafter"/>
</dbReference>
<dbReference type="InterPro" id="IPR045142">
    <property type="entry name" value="BCAS3-like"/>
</dbReference>
<dbReference type="Proteomes" id="UP000322225">
    <property type="component" value="Chromosome 9"/>
</dbReference>
<feature type="region of interest" description="Disordered" evidence="1">
    <location>
        <begin position="398"/>
        <end position="420"/>
    </location>
</feature>
<name>A0AAJ8LP76_9TREE</name>
<dbReference type="SUPFAM" id="SSF69322">
    <property type="entry name" value="Tricorn protease domain 2"/>
    <property type="match status" value="1"/>
</dbReference>
<feature type="domain" description="BCAS3 WD40" evidence="2">
    <location>
        <begin position="461"/>
        <end position="578"/>
    </location>
</feature>
<proteinExistence type="predicted"/>
<reference evidence="3" key="2">
    <citation type="submission" date="2024-01" db="EMBL/GenBank/DDBJ databases">
        <title>Comparative genomics of Cryptococcus and Kwoniella reveals pathogenesis evolution and contrasting modes of karyotype evolution via chromosome fusion or intercentromeric recombination.</title>
        <authorList>
            <person name="Coelho M.A."/>
            <person name="David-Palma M."/>
            <person name="Shea T."/>
            <person name="Bowers K."/>
            <person name="McGinley-Smith S."/>
            <person name="Mohammad A.W."/>
            <person name="Gnirke A."/>
            <person name="Yurkov A.M."/>
            <person name="Nowrousian M."/>
            <person name="Sun S."/>
            <person name="Cuomo C.A."/>
            <person name="Heitman J."/>
        </authorList>
    </citation>
    <scope>NUCLEOTIDE SEQUENCE</scope>
    <source>
        <strain evidence="3">CBS 12478</strain>
    </source>
</reference>
<keyword evidence="4" id="KW-1185">Reference proteome</keyword>
<dbReference type="InterPro" id="IPR015943">
    <property type="entry name" value="WD40/YVTN_repeat-like_dom_sf"/>
</dbReference>